<dbReference type="PANTHER" id="PTHR22789:SF0">
    <property type="entry name" value="3-OXO-TETRONATE 4-PHOSPHATE DECARBOXYLASE-RELATED"/>
    <property type="match status" value="1"/>
</dbReference>
<dbReference type="AlphaFoldDB" id="A0A518KAA8"/>
<dbReference type="KEGG" id="bmei:Spa11_29280"/>
<dbReference type="InterPro" id="IPR050197">
    <property type="entry name" value="Aldolase_class_II_sugar_metab"/>
</dbReference>
<proteinExistence type="predicted"/>
<feature type="domain" description="Class II aldolase/adducin N-terminal" evidence="3">
    <location>
        <begin position="9"/>
        <end position="220"/>
    </location>
</feature>
<dbReference type="SUPFAM" id="SSF53639">
    <property type="entry name" value="AraD/HMP-PK domain-like"/>
    <property type="match status" value="1"/>
</dbReference>
<dbReference type="GO" id="GO:0016832">
    <property type="term" value="F:aldehyde-lyase activity"/>
    <property type="evidence" value="ECO:0007669"/>
    <property type="project" value="TreeGrafter"/>
</dbReference>
<accession>A0A518KAA8</accession>
<dbReference type="PANTHER" id="PTHR22789">
    <property type="entry name" value="FUCULOSE PHOSPHATE ALDOLASE"/>
    <property type="match status" value="1"/>
</dbReference>
<dbReference type="Gene3D" id="3.40.225.10">
    <property type="entry name" value="Class II aldolase/adducin N-terminal domain"/>
    <property type="match status" value="1"/>
</dbReference>
<dbReference type="InterPro" id="IPR036409">
    <property type="entry name" value="Aldolase_II/adducin_N_sf"/>
</dbReference>
<evidence type="ECO:0000313" key="4">
    <source>
        <dbReference type="EMBL" id="QDV74720.1"/>
    </source>
</evidence>
<dbReference type="Proteomes" id="UP000316426">
    <property type="component" value="Chromosome"/>
</dbReference>
<gene>
    <name evidence="4" type="ORF">Spa11_29280</name>
</gene>
<evidence type="ECO:0000313" key="5">
    <source>
        <dbReference type="Proteomes" id="UP000316426"/>
    </source>
</evidence>
<evidence type="ECO:0000259" key="3">
    <source>
        <dbReference type="SMART" id="SM01007"/>
    </source>
</evidence>
<name>A0A518KAA8_9BACT</name>
<keyword evidence="2" id="KW-0456">Lyase</keyword>
<dbReference type="SMART" id="SM01007">
    <property type="entry name" value="Aldolase_II"/>
    <property type="match status" value="1"/>
</dbReference>
<sequence length="255" mass="27609">MNERQQLIDELVELSRWLGAPERDCTILGEGNTSARLSEDTFLVKASGGELGTIEAKGFVEVRRSEILAMLDADRILDEEVRSRLATAKVDASHPGTPSVEAPLHAVCLGLPGVNFIGHTHPTAINGITCSNGFGEALSHRLFPDQIVVCGPRSLQVPYVDPGVELGKALRERLDAYLSEWGEAPKTIYLRNHGFVALGSSARQVKAITTMAVKAARILAGTAAFGGPHGMAKIDIDRIHTRPDEHHRQRIIDNG</sequence>
<keyword evidence="1" id="KW-0479">Metal-binding</keyword>
<evidence type="ECO:0000256" key="2">
    <source>
        <dbReference type="ARBA" id="ARBA00023239"/>
    </source>
</evidence>
<dbReference type="GO" id="GO:0046872">
    <property type="term" value="F:metal ion binding"/>
    <property type="evidence" value="ECO:0007669"/>
    <property type="project" value="UniProtKB-KW"/>
</dbReference>
<evidence type="ECO:0000256" key="1">
    <source>
        <dbReference type="ARBA" id="ARBA00022723"/>
    </source>
</evidence>
<dbReference type="EMBL" id="CP036349">
    <property type="protein sequence ID" value="QDV74720.1"/>
    <property type="molecule type" value="Genomic_DNA"/>
</dbReference>
<organism evidence="4 5">
    <name type="scientific">Botrimarina mediterranea</name>
    <dbReference type="NCBI Taxonomy" id="2528022"/>
    <lineage>
        <taxon>Bacteria</taxon>
        <taxon>Pseudomonadati</taxon>
        <taxon>Planctomycetota</taxon>
        <taxon>Planctomycetia</taxon>
        <taxon>Pirellulales</taxon>
        <taxon>Lacipirellulaceae</taxon>
        <taxon>Botrimarina</taxon>
    </lineage>
</organism>
<dbReference type="GO" id="GO:0005829">
    <property type="term" value="C:cytosol"/>
    <property type="evidence" value="ECO:0007669"/>
    <property type="project" value="TreeGrafter"/>
</dbReference>
<protein>
    <submittedName>
        <fullName evidence="4">Short chain dehydrogenase</fullName>
    </submittedName>
</protein>
<dbReference type="InterPro" id="IPR001303">
    <property type="entry name" value="Aldolase_II/adducin_N"/>
</dbReference>
<dbReference type="Pfam" id="PF00596">
    <property type="entry name" value="Aldolase_II"/>
    <property type="match status" value="1"/>
</dbReference>
<reference evidence="4 5" key="1">
    <citation type="submission" date="2019-02" db="EMBL/GenBank/DDBJ databases">
        <title>Deep-cultivation of Planctomycetes and their phenomic and genomic characterization uncovers novel biology.</title>
        <authorList>
            <person name="Wiegand S."/>
            <person name="Jogler M."/>
            <person name="Boedeker C."/>
            <person name="Pinto D."/>
            <person name="Vollmers J."/>
            <person name="Rivas-Marin E."/>
            <person name="Kohn T."/>
            <person name="Peeters S.H."/>
            <person name="Heuer A."/>
            <person name="Rast P."/>
            <person name="Oberbeckmann S."/>
            <person name="Bunk B."/>
            <person name="Jeske O."/>
            <person name="Meyerdierks A."/>
            <person name="Storesund J.E."/>
            <person name="Kallscheuer N."/>
            <person name="Luecker S."/>
            <person name="Lage O.M."/>
            <person name="Pohl T."/>
            <person name="Merkel B.J."/>
            <person name="Hornburger P."/>
            <person name="Mueller R.-W."/>
            <person name="Bruemmer F."/>
            <person name="Labrenz M."/>
            <person name="Spormann A.M."/>
            <person name="Op den Camp H."/>
            <person name="Overmann J."/>
            <person name="Amann R."/>
            <person name="Jetten M.S.M."/>
            <person name="Mascher T."/>
            <person name="Medema M.H."/>
            <person name="Devos D.P."/>
            <person name="Kaster A.-K."/>
            <person name="Ovreas L."/>
            <person name="Rohde M."/>
            <person name="Galperin M.Y."/>
            <person name="Jogler C."/>
        </authorList>
    </citation>
    <scope>NUCLEOTIDE SEQUENCE [LARGE SCALE GENOMIC DNA]</scope>
    <source>
        <strain evidence="4 5">Spa11</strain>
    </source>
</reference>
<dbReference type="RefSeq" id="WP_145113373.1">
    <property type="nucleotide sequence ID" value="NZ_CP036349.1"/>
</dbReference>
<keyword evidence="5" id="KW-1185">Reference proteome</keyword>
<dbReference type="GO" id="GO:0019323">
    <property type="term" value="P:pentose catabolic process"/>
    <property type="evidence" value="ECO:0007669"/>
    <property type="project" value="TreeGrafter"/>
</dbReference>